<dbReference type="SUPFAM" id="SSF81383">
    <property type="entry name" value="F-box domain"/>
    <property type="match status" value="1"/>
</dbReference>
<dbReference type="InterPro" id="IPR001810">
    <property type="entry name" value="F-box_dom"/>
</dbReference>
<keyword evidence="3" id="KW-1185">Reference proteome</keyword>
<gene>
    <name evidence="2" type="ORF">PIB30_056955</name>
</gene>
<dbReference type="Gene3D" id="3.80.10.10">
    <property type="entry name" value="Ribonuclease Inhibitor"/>
    <property type="match status" value="1"/>
</dbReference>
<evidence type="ECO:0000313" key="3">
    <source>
        <dbReference type="Proteomes" id="UP001341840"/>
    </source>
</evidence>
<dbReference type="InterPro" id="IPR036047">
    <property type="entry name" value="F-box-like_dom_sf"/>
</dbReference>
<dbReference type="PANTHER" id="PTHR31639:SF42">
    <property type="entry name" value="OS02G0160200 PROTEIN"/>
    <property type="match status" value="1"/>
</dbReference>
<sequence length="518" mass="58748">MDLLSDLPTAILHDILARLPDKDAAKTSALSKAWRDAWFSFPNLSIRIRSQDFFTMRDVSPRNSHMISKMDILIDSVPKRLMRLADQGLAIKEFKLNFRDLLVLTLVSYHVDQWIPMASECGIEVLELHLPDLRIGRDYSQDIWYDLPLCVIEAKSLTKLVLASGIRIDQEFLSHSMKFSSLKLLSLSGVVFTQEGVIEHLIAHFPLFEHLTVKHCFVYNHLSTEVPQVDRIFPVKSLFLYGLQNLKQVDVRGIQEIHIDSPNLENLLCHPSNCSEPLKLNFDSCTNLRCLCISLMTSIDIGDKWGIDQPSISFLRSFKQLEVKGFTCSLREFVKNIKPRKILASVSLIFYMPFPIEPKLGALQVSSIPPSIKGVELLSVPEKKALYFPFMNYLFSSCFPKSISFRLCPYDDRKAFIEFFCEILMGRKEGKCHCGSSNTKCWWHALKIVKYVGVATVLGSLVLIVFTCLCGLPPDSHHHRPFSSLVGASSCSMCLAASKNLNLKAILEVYHCLNKVNQ</sequence>
<dbReference type="InterPro" id="IPR053781">
    <property type="entry name" value="F-box_AtFBL13-like"/>
</dbReference>
<dbReference type="Pfam" id="PF00646">
    <property type="entry name" value="F-box"/>
    <property type="match status" value="1"/>
</dbReference>
<dbReference type="CDD" id="cd22160">
    <property type="entry name" value="F-box_AtFBL13-like"/>
    <property type="match status" value="1"/>
</dbReference>
<dbReference type="SMART" id="SM00256">
    <property type="entry name" value="FBOX"/>
    <property type="match status" value="1"/>
</dbReference>
<name>A0ABU6WJD9_9FABA</name>
<dbReference type="Proteomes" id="UP001341840">
    <property type="component" value="Unassembled WGS sequence"/>
</dbReference>
<organism evidence="2 3">
    <name type="scientific">Stylosanthes scabra</name>
    <dbReference type="NCBI Taxonomy" id="79078"/>
    <lineage>
        <taxon>Eukaryota</taxon>
        <taxon>Viridiplantae</taxon>
        <taxon>Streptophyta</taxon>
        <taxon>Embryophyta</taxon>
        <taxon>Tracheophyta</taxon>
        <taxon>Spermatophyta</taxon>
        <taxon>Magnoliopsida</taxon>
        <taxon>eudicotyledons</taxon>
        <taxon>Gunneridae</taxon>
        <taxon>Pentapetalae</taxon>
        <taxon>rosids</taxon>
        <taxon>fabids</taxon>
        <taxon>Fabales</taxon>
        <taxon>Fabaceae</taxon>
        <taxon>Papilionoideae</taxon>
        <taxon>50 kb inversion clade</taxon>
        <taxon>dalbergioids sensu lato</taxon>
        <taxon>Dalbergieae</taxon>
        <taxon>Pterocarpus clade</taxon>
        <taxon>Stylosanthes</taxon>
    </lineage>
</organism>
<accession>A0ABU6WJD9</accession>
<protein>
    <recommendedName>
        <fullName evidence="1">F-box domain-containing protein</fullName>
    </recommendedName>
</protein>
<comment type="caution">
    <text evidence="2">The sequence shown here is derived from an EMBL/GenBank/DDBJ whole genome shotgun (WGS) entry which is preliminary data.</text>
</comment>
<dbReference type="EMBL" id="JASCZI010181703">
    <property type="protein sequence ID" value="MED6185424.1"/>
    <property type="molecule type" value="Genomic_DNA"/>
</dbReference>
<evidence type="ECO:0000313" key="2">
    <source>
        <dbReference type="EMBL" id="MED6185424.1"/>
    </source>
</evidence>
<dbReference type="PANTHER" id="PTHR31639">
    <property type="entry name" value="F-BOX PROTEIN-LIKE"/>
    <property type="match status" value="1"/>
</dbReference>
<reference evidence="2 3" key="1">
    <citation type="journal article" date="2023" name="Plants (Basel)">
        <title>Bridging the Gap: Combining Genomics and Transcriptomics Approaches to Understand Stylosanthes scabra, an Orphan Legume from the Brazilian Caatinga.</title>
        <authorList>
            <person name="Ferreira-Neto J.R.C."/>
            <person name="da Silva M.D."/>
            <person name="Binneck E."/>
            <person name="de Melo N.F."/>
            <person name="da Silva R.H."/>
            <person name="de Melo A.L.T.M."/>
            <person name="Pandolfi V."/>
            <person name="Bustamante F.O."/>
            <person name="Brasileiro-Vidal A.C."/>
            <person name="Benko-Iseppon A.M."/>
        </authorList>
    </citation>
    <scope>NUCLEOTIDE SEQUENCE [LARGE SCALE GENOMIC DNA]</scope>
    <source>
        <tissue evidence="2">Leaves</tissue>
    </source>
</reference>
<dbReference type="InterPro" id="IPR032675">
    <property type="entry name" value="LRR_dom_sf"/>
</dbReference>
<feature type="domain" description="F-box" evidence="1">
    <location>
        <begin position="7"/>
        <end position="47"/>
    </location>
</feature>
<evidence type="ECO:0000259" key="1">
    <source>
        <dbReference type="SMART" id="SM00256"/>
    </source>
</evidence>
<proteinExistence type="predicted"/>
<dbReference type="SUPFAM" id="SSF52047">
    <property type="entry name" value="RNI-like"/>
    <property type="match status" value="1"/>
</dbReference>